<name>A0A6G1J4L2_9PLEO</name>
<gene>
    <name evidence="2" type="ORF">K458DRAFT_25026</name>
</gene>
<proteinExistence type="predicted"/>
<dbReference type="AlphaFoldDB" id="A0A6G1J4L2"/>
<dbReference type="EMBL" id="MU005579">
    <property type="protein sequence ID" value="KAF2685474.1"/>
    <property type="molecule type" value="Genomic_DNA"/>
</dbReference>
<evidence type="ECO:0000313" key="3">
    <source>
        <dbReference type="Proteomes" id="UP000799291"/>
    </source>
</evidence>
<evidence type="ECO:0000313" key="2">
    <source>
        <dbReference type="EMBL" id="KAF2685474.1"/>
    </source>
</evidence>
<feature type="compositionally biased region" description="Polar residues" evidence="1">
    <location>
        <begin position="111"/>
        <end position="122"/>
    </location>
</feature>
<evidence type="ECO:0000256" key="1">
    <source>
        <dbReference type="SAM" id="MobiDB-lite"/>
    </source>
</evidence>
<accession>A0A6G1J4L2</accession>
<organism evidence="2 3">
    <name type="scientific">Lentithecium fluviatile CBS 122367</name>
    <dbReference type="NCBI Taxonomy" id="1168545"/>
    <lineage>
        <taxon>Eukaryota</taxon>
        <taxon>Fungi</taxon>
        <taxon>Dikarya</taxon>
        <taxon>Ascomycota</taxon>
        <taxon>Pezizomycotina</taxon>
        <taxon>Dothideomycetes</taxon>
        <taxon>Pleosporomycetidae</taxon>
        <taxon>Pleosporales</taxon>
        <taxon>Massarineae</taxon>
        <taxon>Lentitheciaceae</taxon>
        <taxon>Lentithecium</taxon>
    </lineage>
</organism>
<reference evidence="2" key="1">
    <citation type="journal article" date="2020" name="Stud. Mycol.">
        <title>101 Dothideomycetes genomes: a test case for predicting lifestyles and emergence of pathogens.</title>
        <authorList>
            <person name="Haridas S."/>
            <person name="Albert R."/>
            <person name="Binder M."/>
            <person name="Bloem J."/>
            <person name="Labutti K."/>
            <person name="Salamov A."/>
            <person name="Andreopoulos B."/>
            <person name="Baker S."/>
            <person name="Barry K."/>
            <person name="Bills G."/>
            <person name="Bluhm B."/>
            <person name="Cannon C."/>
            <person name="Castanera R."/>
            <person name="Culley D."/>
            <person name="Daum C."/>
            <person name="Ezra D."/>
            <person name="Gonzalez J."/>
            <person name="Henrissat B."/>
            <person name="Kuo A."/>
            <person name="Liang C."/>
            <person name="Lipzen A."/>
            <person name="Lutzoni F."/>
            <person name="Magnuson J."/>
            <person name="Mondo S."/>
            <person name="Nolan M."/>
            <person name="Ohm R."/>
            <person name="Pangilinan J."/>
            <person name="Park H.-J."/>
            <person name="Ramirez L."/>
            <person name="Alfaro M."/>
            <person name="Sun H."/>
            <person name="Tritt A."/>
            <person name="Yoshinaga Y."/>
            <person name="Zwiers L.-H."/>
            <person name="Turgeon B."/>
            <person name="Goodwin S."/>
            <person name="Spatafora J."/>
            <person name="Crous P."/>
            <person name="Grigoriev I."/>
        </authorList>
    </citation>
    <scope>NUCLEOTIDE SEQUENCE</scope>
    <source>
        <strain evidence="2">CBS 122367</strain>
    </source>
</reference>
<feature type="region of interest" description="Disordered" evidence="1">
    <location>
        <begin position="104"/>
        <end position="131"/>
    </location>
</feature>
<dbReference type="Proteomes" id="UP000799291">
    <property type="component" value="Unassembled WGS sequence"/>
</dbReference>
<protein>
    <submittedName>
        <fullName evidence="2">Uncharacterized protein</fullName>
    </submittedName>
</protein>
<keyword evidence="3" id="KW-1185">Reference proteome</keyword>
<sequence>MVKRESCCNSLILMNSVRFCSANVRAMMTSSRRQSEDRNYTRERLSNEDFADMLVIAHSEYSKAVRVGAIRESCEEELIQVMKRRCPNFHEKVLERVVREWTRRVKKSQDSSKPQPQTTMPQNRAAASKPASMAVNQDLTTWVYEQYLNFGFNKGGFKGFAHLSQRCQNLKPHQRREIIEVISK</sequence>